<dbReference type="OrthoDB" id="10062838at2759"/>
<evidence type="ECO:0000256" key="1">
    <source>
        <dbReference type="SAM" id="Phobius"/>
    </source>
</evidence>
<organism evidence="2">
    <name type="scientific">Octopus bimaculoides</name>
    <name type="common">California two-spotted octopus</name>
    <dbReference type="NCBI Taxonomy" id="37653"/>
    <lineage>
        <taxon>Eukaryota</taxon>
        <taxon>Metazoa</taxon>
        <taxon>Spiralia</taxon>
        <taxon>Lophotrochozoa</taxon>
        <taxon>Mollusca</taxon>
        <taxon>Cephalopoda</taxon>
        <taxon>Coleoidea</taxon>
        <taxon>Octopodiformes</taxon>
        <taxon>Octopoda</taxon>
        <taxon>Incirrata</taxon>
        <taxon>Octopodidae</taxon>
        <taxon>Octopus</taxon>
    </lineage>
</organism>
<keyword evidence="1" id="KW-0812">Transmembrane</keyword>
<gene>
    <name evidence="2" type="ORF">OCBIM_22008046mg</name>
</gene>
<dbReference type="PANTHER" id="PTHR19346">
    <property type="entry name" value="SUGAR PHOSPHATE TRANSPORTER DOMAIN-CONTAINING PROTEIN"/>
    <property type="match status" value="1"/>
</dbReference>
<proteinExistence type="predicted"/>
<feature type="non-terminal residue" evidence="2">
    <location>
        <position position="1"/>
    </location>
</feature>
<feature type="transmembrane region" description="Helical" evidence="1">
    <location>
        <begin position="74"/>
        <end position="99"/>
    </location>
</feature>
<keyword evidence="1" id="KW-1133">Transmembrane helix</keyword>
<feature type="transmembrane region" description="Helical" evidence="1">
    <location>
        <begin position="111"/>
        <end position="128"/>
    </location>
</feature>
<protein>
    <submittedName>
        <fullName evidence="2">Uncharacterized protein</fullName>
    </submittedName>
</protein>
<reference evidence="2" key="1">
    <citation type="submission" date="2015-07" db="EMBL/GenBank/DDBJ databases">
        <title>MeaNS - Measles Nucleotide Surveillance Program.</title>
        <authorList>
            <person name="Tran T."/>
            <person name="Druce J."/>
        </authorList>
    </citation>
    <scope>NUCLEOTIDE SEQUENCE</scope>
    <source>
        <strain evidence="2">UCB-OBI-ISO-001</strain>
        <tissue evidence="2">Gonad</tissue>
    </source>
</reference>
<evidence type="ECO:0000313" key="2">
    <source>
        <dbReference type="EMBL" id="KOF91814.1"/>
    </source>
</evidence>
<keyword evidence="1" id="KW-0472">Membrane</keyword>
<name>A0A0L8HRL7_OCTBM</name>
<dbReference type="PANTHER" id="PTHR19346:SF4">
    <property type="entry name" value="SUGAR PHOSPHATE TRANSPORTER DOMAIN-CONTAINING PROTEIN"/>
    <property type="match status" value="1"/>
</dbReference>
<sequence length="166" mass="19003">IFCKKFIGEVNFGKISLFLSLVGLTNLLVLWPFVLLFYFTKTEFVDWLDLPWTPLCASAVFTTAHQLVFNYSGVFTITFFIETALLFGIPLGAIADIVWRNSQFSGMKISALVLIEVGLLLTILPEGWHHYVIRGFRFVKELVTKPPPEEDIPPQTSRFEWRNSIN</sequence>
<dbReference type="EMBL" id="KQ417476">
    <property type="protein sequence ID" value="KOF91814.1"/>
    <property type="molecule type" value="Genomic_DNA"/>
</dbReference>
<dbReference type="InterPro" id="IPR026505">
    <property type="entry name" value="Solute_c_fam_35_mem_F3/F4"/>
</dbReference>
<feature type="transmembrane region" description="Helical" evidence="1">
    <location>
        <begin position="15"/>
        <end position="38"/>
    </location>
</feature>
<accession>A0A0L8HRL7</accession>
<dbReference type="AlphaFoldDB" id="A0A0L8HRL7"/>